<feature type="domain" description="Ig-like" evidence="5">
    <location>
        <begin position="144"/>
        <end position="230"/>
    </location>
</feature>
<dbReference type="Pfam" id="PF07686">
    <property type="entry name" value="V-set"/>
    <property type="match status" value="1"/>
</dbReference>
<evidence type="ECO:0000256" key="2">
    <source>
        <dbReference type="ARBA" id="ARBA00023136"/>
    </source>
</evidence>
<name>A0ABM3XVR6_ERIEU</name>
<feature type="domain" description="Ig-like" evidence="5">
    <location>
        <begin position="20"/>
        <end position="134"/>
    </location>
</feature>
<dbReference type="InterPro" id="IPR007110">
    <property type="entry name" value="Ig-like_dom"/>
</dbReference>
<dbReference type="SUPFAM" id="SSF48726">
    <property type="entry name" value="Immunoglobulin"/>
    <property type="match status" value="2"/>
</dbReference>
<evidence type="ECO:0000313" key="6">
    <source>
        <dbReference type="Proteomes" id="UP001652624"/>
    </source>
</evidence>
<keyword evidence="4" id="KW-0732">Signal</keyword>
<proteinExistence type="predicted"/>
<feature type="chain" id="PRO_5046569371" evidence="4">
    <location>
        <begin position="24"/>
        <end position="241"/>
    </location>
</feature>
<gene>
    <name evidence="7" type="primary">LOC132540158</name>
</gene>
<keyword evidence="6" id="KW-1185">Reference proteome</keyword>
<protein>
    <submittedName>
        <fullName evidence="7">Butyrophilin-like protein 2</fullName>
    </submittedName>
</protein>
<dbReference type="InterPro" id="IPR013783">
    <property type="entry name" value="Ig-like_fold"/>
</dbReference>
<comment type="subcellular location">
    <subcellularLocation>
        <location evidence="1">Membrane</location>
    </subcellularLocation>
</comment>
<evidence type="ECO:0000313" key="7">
    <source>
        <dbReference type="RefSeq" id="XP_060052910.1"/>
    </source>
</evidence>
<evidence type="ECO:0000256" key="1">
    <source>
        <dbReference type="ARBA" id="ARBA00004370"/>
    </source>
</evidence>
<reference evidence="7" key="1">
    <citation type="submission" date="2025-08" db="UniProtKB">
        <authorList>
            <consortium name="RefSeq"/>
        </authorList>
    </citation>
    <scope>IDENTIFICATION</scope>
</reference>
<sequence length="241" mass="26399">MQPWCVGISTLLLSALLPWPGAGEFRVLGPGAPVIASVGKEAVLPCHLSPETDAEGMEVTWFQMDPPALVHHYAASKDHLEDQSPQYRGRTEFLKENINTGQVALRIHPILPSDDAEYRCYIASPTFENEAEFKLLVTALGTAPKIHIEPGGNGEMKLTCTSRGWYPEPELQWRNLQGQQYLSPVSETKTGAENGLFHVQTSVTVDTRSRNVSCIIRNPVLSEEKEAHVSLAGQCPPVSAS</sequence>
<dbReference type="InterPro" id="IPR003599">
    <property type="entry name" value="Ig_sub"/>
</dbReference>
<dbReference type="SMART" id="SM00406">
    <property type="entry name" value="IGv"/>
    <property type="match status" value="1"/>
</dbReference>
<feature type="signal peptide" evidence="4">
    <location>
        <begin position="1"/>
        <end position="23"/>
    </location>
</feature>
<dbReference type="Proteomes" id="UP001652624">
    <property type="component" value="Chromosome 9"/>
</dbReference>
<dbReference type="PANTHER" id="PTHR24100">
    <property type="entry name" value="BUTYROPHILIN"/>
    <property type="match status" value="1"/>
</dbReference>
<dbReference type="SMART" id="SM00409">
    <property type="entry name" value="IG"/>
    <property type="match status" value="1"/>
</dbReference>
<dbReference type="InterPro" id="IPR013106">
    <property type="entry name" value="Ig_V-set"/>
</dbReference>
<dbReference type="GeneID" id="132540158"/>
<evidence type="ECO:0000256" key="4">
    <source>
        <dbReference type="SAM" id="SignalP"/>
    </source>
</evidence>
<dbReference type="PROSITE" id="PS50835">
    <property type="entry name" value="IG_LIKE"/>
    <property type="match status" value="2"/>
</dbReference>
<dbReference type="PANTHER" id="PTHR24100:SF149">
    <property type="entry name" value="BG-LIKE ANTIGEN 1-RELATED"/>
    <property type="match status" value="1"/>
</dbReference>
<dbReference type="InterPro" id="IPR050504">
    <property type="entry name" value="IgSF_BTN/MOG"/>
</dbReference>
<dbReference type="Pfam" id="PF22705">
    <property type="entry name" value="C2-set_3"/>
    <property type="match status" value="1"/>
</dbReference>
<evidence type="ECO:0000259" key="5">
    <source>
        <dbReference type="PROSITE" id="PS50835"/>
    </source>
</evidence>
<evidence type="ECO:0000256" key="3">
    <source>
        <dbReference type="ARBA" id="ARBA00023319"/>
    </source>
</evidence>
<dbReference type="InterPro" id="IPR036179">
    <property type="entry name" value="Ig-like_dom_sf"/>
</dbReference>
<dbReference type="RefSeq" id="XP_060052910.1">
    <property type="nucleotide sequence ID" value="XM_060196927.1"/>
</dbReference>
<keyword evidence="3" id="KW-0393">Immunoglobulin domain</keyword>
<dbReference type="InterPro" id="IPR053896">
    <property type="entry name" value="BTN3A2-like_Ig-C"/>
</dbReference>
<organism evidence="6 7">
    <name type="scientific">Erinaceus europaeus</name>
    <name type="common">Western European hedgehog</name>
    <dbReference type="NCBI Taxonomy" id="9365"/>
    <lineage>
        <taxon>Eukaryota</taxon>
        <taxon>Metazoa</taxon>
        <taxon>Chordata</taxon>
        <taxon>Craniata</taxon>
        <taxon>Vertebrata</taxon>
        <taxon>Euteleostomi</taxon>
        <taxon>Mammalia</taxon>
        <taxon>Eutheria</taxon>
        <taxon>Laurasiatheria</taxon>
        <taxon>Eulipotyphla</taxon>
        <taxon>Erinaceidae</taxon>
        <taxon>Erinaceinae</taxon>
        <taxon>Erinaceus</taxon>
    </lineage>
</organism>
<keyword evidence="2" id="KW-0472">Membrane</keyword>
<dbReference type="Gene3D" id="2.60.40.10">
    <property type="entry name" value="Immunoglobulins"/>
    <property type="match status" value="2"/>
</dbReference>
<accession>A0ABM3XVR6</accession>